<feature type="region of interest" description="Disordered" evidence="9">
    <location>
        <begin position="302"/>
        <end position="371"/>
    </location>
</feature>
<evidence type="ECO:0000256" key="3">
    <source>
        <dbReference type="ARBA" id="ARBA00022525"/>
    </source>
</evidence>
<keyword evidence="6" id="KW-0106">Calcium</keyword>
<keyword evidence="4" id="KW-0800">Toxin</keyword>
<dbReference type="InterPro" id="IPR018511">
    <property type="entry name" value="Hemolysin-typ_Ca-bd_CS"/>
</dbReference>
<comment type="subcellular location">
    <subcellularLocation>
        <location evidence="1">Membrane</location>
    </subcellularLocation>
    <subcellularLocation>
        <location evidence="2">Secreted</location>
    </subcellularLocation>
</comment>
<dbReference type="GO" id="GO:0016020">
    <property type="term" value="C:membrane"/>
    <property type="evidence" value="ECO:0007669"/>
    <property type="project" value="UniProtKB-SubCell"/>
</dbReference>
<dbReference type="GO" id="GO:0090729">
    <property type="term" value="F:toxin activity"/>
    <property type="evidence" value="ECO:0007669"/>
    <property type="project" value="UniProtKB-KW"/>
</dbReference>
<organism evidence="10 11">
    <name type="scientific">Pseudomonas laurylsulfatiphila</name>
    <dbReference type="NCBI Taxonomy" id="2011015"/>
    <lineage>
        <taxon>Bacteria</taxon>
        <taxon>Pseudomonadati</taxon>
        <taxon>Pseudomonadota</taxon>
        <taxon>Gammaproteobacteria</taxon>
        <taxon>Pseudomonadales</taxon>
        <taxon>Pseudomonadaceae</taxon>
        <taxon>Pseudomonas</taxon>
    </lineage>
</organism>
<keyword evidence="8" id="KW-0472">Membrane</keyword>
<dbReference type="GO" id="GO:0005509">
    <property type="term" value="F:calcium ion binding"/>
    <property type="evidence" value="ECO:0007669"/>
    <property type="project" value="InterPro"/>
</dbReference>
<dbReference type="Pfam" id="PF00353">
    <property type="entry name" value="HemolysinCabind"/>
    <property type="match status" value="9"/>
</dbReference>
<dbReference type="RefSeq" id="WP_104448421.1">
    <property type="nucleotide sequence ID" value="NZ_NIRS01000002.1"/>
</dbReference>
<keyword evidence="11" id="KW-1185">Reference proteome</keyword>
<dbReference type="PROSITE" id="PS00018">
    <property type="entry name" value="EF_HAND_1"/>
    <property type="match status" value="1"/>
</dbReference>
<dbReference type="Gene3D" id="2.150.10.10">
    <property type="entry name" value="Serralysin-like metalloprotease, C-terminal"/>
    <property type="match status" value="6"/>
</dbReference>
<accession>A0A2S6FPI5</accession>
<dbReference type="PRINTS" id="PR01488">
    <property type="entry name" value="RTXTOXINA"/>
</dbReference>
<evidence type="ECO:0000313" key="11">
    <source>
        <dbReference type="Proteomes" id="UP000238541"/>
    </source>
</evidence>
<evidence type="ECO:0000256" key="2">
    <source>
        <dbReference type="ARBA" id="ARBA00004613"/>
    </source>
</evidence>
<sequence length="711" mass="71501">MAVINGTEQGDFIFGNPEADQIFGLGGDDFILGEGGNDTIEGGDGNDELVGGDGDDLLRGGAGLDSLTGGVGADTLTGGADNDSFNWFVGNGVESSSVARDTVTDFQGAGVAGGDNLLLSASNRLVFEGARTTVPTLGATLGFGGNGFTEVFYVAGAASTLLFADSNDNGVFDATDFSVQLTGRHNLVKADFGTTPFVVRGTEGGDVINGTAEIDRIFALGGNDVVNAGNGNDIVDGGAGNDILNGGAGNDLLTGGLGNDILNGGDDRDSITGNDGADIIDGGAGNDPLLAGGNGNDIVNGGAGNDTLDGDAGNDQLSGGIGNDSLFGEDGNDQMFGDDGNDELFGDAGNDQLFGGNGDDVLEGDAGADQLNGGAGNDEFEFFLGAFNPNSPFATFDTVQDFQGAGVAGGDTIELVDEFVFRGQVTLNPQLGAVLVGGGNGITDLLYTVRQGNTWLIADEDDNGRLDSTDFTVKFLGVKNFTVDDFGNNTVFVTAGTDGNDIIVGTDGDDKIFGLGGNDQLFGQAGEDLLDGGTGDDVLLSGAGLDNLFGGEGNDTLTIEDFGSAFGGAGNDLVIGSSAAFAFQTTLEGNEGNDTLQSGSAGAFMIGGTGDDRLVGSAADDFMVGSIQFEPGLDADRFQFGALWGTDTIADFEDGTDLIDLSASGLTFANLTVGEQLGEAVISVTGQPGVGTITLSGVPQAAITESDFAFT</sequence>
<evidence type="ECO:0000256" key="9">
    <source>
        <dbReference type="SAM" id="MobiDB-lite"/>
    </source>
</evidence>
<keyword evidence="5" id="KW-0677">Repeat</keyword>
<evidence type="ECO:0000256" key="5">
    <source>
        <dbReference type="ARBA" id="ARBA00022737"/>
    </source>
</evidence>
<dbReference type="InterPro" id="IPR018247">
    <property type="entry name" value="EF_Hand_1_Ca_BS"/>
</dbReference>
<evidence type="ECO:0000256" key="4">
    <source>
        <dbReference type="ARBA" id="ARBA00022656"/>
    </source>
</evidence>
<gene>
    <name evidence="10" type="ORF">CD175_07780</name>
</gene>
<reference evidence="11" key="1">
    <citation type="submission" date="2017-06" db="EMBL/GenBank/DDBJ databases">
        <authorList>
            <person name="Furmanczyk E.M."/>
        </authorList>
    </citation>
    <scope>NUCLEOTIDE SEQUENCE [LARGE SCALE GENOMIC DNA]</scope>
    <source>
        <strain evidence="11">AP3_16</strain>
    </source>
</reference>
<dbReference type="InterPro" id="IPR050557">
    <property type="entry name" value="RTX_toxin/Mannuronan_C5-epim"/>
</dbReference>
<dbReference type="PANTHER" id="PTHR38340">
    <property type="entry name" value="S-LAYER PROTEIN"/>
    <property type="match status" value="1"/>
</dbReference>
<evidence type="ECO:0000313" key="10">
    <source>
        <dbReference type="EMBL" id="PPK39379.1"/>
    </source>
</evidence>
<proteinExistence type="predicted"/>
<dbReference type="AlphaFoldDB" id="A0A2S6FPI5"/>
<evidence type="ECO:0000256" key="1">
    <source>
        <dbReference type="ARBA" id="ARBA00004370"/>
    </source>
</evidence>
<dbReference type="Proteomes" id="UP000238541">
    <property type="component" value="Unassembled WGS sequence"/>
</dbReference>
<dbReference type="PRINTS" id="PR00313">
    <property type="entry name" value="CABNDNGRPT"/>
</dbReference>
<name>A0A2S6FPI5_9PSED</name>
<dbReference type="PANTHER" id="PTHR38340:SF1">
    <property type="entry name" value="S-LAYER PROTEIN"/>
    <property type="match status" value="1"/>
</dbReference>
<keyword evidence="3" id="KW-0964">Secreted</keyword>
<keyword evidence="7" id="KW-0843">Virulence</keyword>
<dbReference type="EMBL" id="NIRS01000002">
    <property type="protein sequence ID" value="PPK39379.1"/>
    <property type="molecule type" value="Genomic_DNA"/>
</dbReference>
<dbReference type="InterPro" id="IPR001343">
    <property type="entry name" value="Hemolysn_Ca-bd"/>
</dbReference>
<dbReference type="InterPro" id="IPR011049">
    <property type="entry name" value="Serralysin-like_metalloprot_C"/>
</dbReference>
<protein>
    <submittedName>
        <fullName evidence="10">RTX toxin</fullName>
    </submittedName>
</protein>
<dbReference type="InterPro" id="IPR003995">
    <property type="entry name" value="RTX_toxin_determinant-A"/>
</dbReference>
<dbReference type="GO" id="GO:0005576">
    <property type="term" value="C:extracellular region"/>
    <property type="evidence" value="ECO:0007669"/>
    <property type="project" value="UniProtKB-SubCell"/>
</dbReference>
<dbReference type="PROSITE" id="PS00330">
    <property type="entry name" value="HEMOLYSIN_CALCIUM"/>
    <property type="match status" value="9"/>
</dbReference>
<evidence type="ECO:0000256" key="8">
    <source>
        <dbReference type="ARBA" id="ARBA00023136"/>
    </source>
</evidence>
<comment type="caution">
    <text evidence="10">The sequence shown here is derived from an EMBL/GenBank/DDBJ whole genome shotgun (WGS) entry which is preliminary data.</text>
</comment>
<dbReference type="SUPFAM" id="SSF51120">
    <property type="entry name" value="beta-Roll"/>
    <property type="match status" value="4"/>
</dbReference>
<evidence type="ECO:0000256" key="7">
    <source>
        <dbReference type="ARBA" id="ARBA00023026"/>
    </source>
</evidence>
<evidence type="ECO:0000256" key="6">
    <source>
        <dbReference type="ARBA" id="ARBA00022837"/>
    </source>
</evidence>